<comment type="subcellular location">
    <subcellularLocation>
        <location evidence="1">Membrane</location>
        <topology evidence="1">Multi-pass membrane protein</topology>
    </subcellularLocation>
</comment>
<comment type="caution">
    <text evidence="9">The sequence shown here is derived from an EMBL/GenBank/DDBJ whole genome shotgun (WGS) entry which is preliminary data.</text>
</comment>
<proteinExistence type="predicted"/>
<evidence type="ECO:0000256" key="2">
    <source>
        <dbReference type="ARBA" id="ARBA00022692"/>
    </source>
</evidence>
<reference evidence="9 10" key="1">
    <citation type="journal article" date="2020" name="Nature">
        <title>Six reference-quality genomes reveal evolution of bat adaptations.</title>
        <authorList>
            <person name="Jebb D."/>
            <person name="Huang Z."/>
            <person name="Pippel M."/>
            <person name="Hughes G.M."/>
            <person name="Lavrichenko K."/>
            <person name="Devanna P."/>
            <person name="Winkler S."/>
            <person name="Jermiin L.S."/>
            <person name="Skirmuntt E.C."/>
            <person name="Katzourakis A."/>
            <person name="Burkitt-Gray L."/>
            <person name="Ray D.A."/>
            <person name="Sullivan K.A.M."/>
            <person name="Roscito J.G."/>
            <person name="Kirilenko B.M."/>
            <person name="Davalos L.M."/>
            <person name="Corthals A.P."/>
            <person name="Power M.L."/>
            <person name="Jones G."/>
            <person name="Ransome R.D."/>
            <person name="Dechmann D.K.N."/>
            <person name="Locatelli A.G."/>
            <person name="Puechmaille S.J."/>
            <person name="Fedrigo O."/>
            <person name="Jarvis E.D."/>
            <person name="Hiller M."/>
            <person name="Vernes S.C."/>
            <person name="Myers E.W."/>
            <person name="Teeling E.C."/>
        </authorList>
    </citation>
    <scope>NUCLEOTIDE SEQUENCE [LARGE SCALE GENOMIC DNA]</scope>
    <source>
        <strain evidence="9">MPipKuh1</strain>
        <tissue evidence="9">Flight muscle</tissue>
    </source>
</reference>
<accession>A0A7J7WZX8</accession>
<keyword evidence="3 8" id="KW-1133">Transmembrane helix</keyword>
<dbReference type="AlphaFoldDB" id="A0A7J7WZX8"/>
<evidence type="ECO:0000256" key="1">
    <source>
        <dbReference type="ARBA" id="ARBA00004141"/>
    </source>
</evidence>
<evidence type="ECO:0000256" key="8">
    <source>
        <dbReference type="SAM" id="Phobius"/>
    </source>
</evidence>
<dbReference type="EMBL" id="JACAGB010000009">
    <property type="protein sequence ID" value="KAF6343005.1"/>
    <property type="molecule type" value="Genomic_DNA"/>
</dbReference>
<gene>
    <name evidence="9" type="ORF">mPipKuh1_010736</name>
</gene>
<dbReference type="SUPFAM" id="SSF81321">
    <property type="entry name" value="Family A G protein-coupled receptor-like"/>
    <property type="match status" value="1"/>
</dbReference>
<dbReference type="Gene3D" id="1.20.1070.10">
    <property type="entry name" value="Rhodopsin 7-helix transmembrane proteins"/>
    <property type="match status" value="1"/>
</dbReference>
<keyword evidence="5 8" id="KW-0472">Membrane</keyword>
<evidence type="ECO:0000256" key="6">
    <source>
        <dbReference type="ARBA" id="ARBA00023170"/>
    </source>
</evidence>
<keyword evidence="2 8" id="KW-0812">Transmembrane</keyword>
<name>A0A7J7WZX8_PIPKU</name>
<evidence type="ECO:0008006" key="11">
    <source>
        <dbReference type="Google" id="ProtNLM"/>
    </source>
</evidence>
<feature type="transmembrane region" description="Helical" evidence="8">
    <location>
        <begin position="43"/>
        <end position="61"/>
    </location>
</feature>
<evidence type="ECO:0000256" key="7">
    <source>
        <dbReference type="ARBA" id="ARBA00023224"/>
    </source>
</evidence>
<keyword evidence="7" id="KW-0807">Transducer</keyword>
<sequence length="192" mass="21805">MFMPYSVFFVFAAEMIRYMKEVQGRNQTEVTEFILLGLSDNPALQVVLFGLFLLIYMATMVGNLEMIMLIKVDPHLHTPMYFFLSSLSFVDASYSSSVTPKMPVNLVAENKAISFSGCSAQFYFFGSFLGTELLPVGHDGLRPLCSHLESSVIPSSHVWEYMLLASSYLIPSRLWECSHPHRNDLQIVLLWL</sequence>
<dbReference type="GO" id="GO:0004930">
    <property type="term" value="F:G protein-coupled receptor activity"/>
    <property type="evidence" value="ECO:0007669"/>
    <property type="project" value="UniProtKB-KW"/>
</dbReference>
<evidence type="ECO:0000256" key="5">
    <source>
        <dbReference type="ARBA" id="ARBA00023136"/>
    </source>
</evidence>
<dbReference type="InterPro" id="IPR000725">
    <property type="entry name" value="Olfact_rcpt"/>
</dbReference>
<dbReference type="GO" id="GO:0016020">
    <property type="term" value="C:membrane"/>
    <property type="evidence" value="ECO:0007669"/>
    <property type="project" value="UniProtKB-SubCell"/>
</dbReference>
<dbReference type="Pfam" id="PF13853">
    <property type="entry name" value="7tm_4"/>
    <property type="match status" value="1"/>
</dbReference>
<dbReference type="PANTHER" id="PTHR48018">
    <property type="entry name" value="OLFACTORY RECEPTOR"/>
    <property type="match status" value="1"/>
</dbReference>
<keyword evidence="10" id="KW-1185">Reference proteome</keyword>
<dbReference type="Proteomes" id="UP000558488">
    <property type="component" value="Unassembled WGS sequence"/>
</dbReference>
<evidence type="ECO:0000256" key="3">
    <source>
        <dbReference type="ARBA" id="ARBA00022989"/>
    </source>
</evidence>
<keyword evidence="4" id="KW-0297">G-protein coupled receptor</keyword>
<dbReference type="GO" id="GO:0004984">
    <property type="term" value="F:olfactory receptor activity"/>
    <property type="evidence" value="ECO:0007669"/>
    <property type="project" value="InterPro"/>
</dbReference>
<protein>
    <recommendedName>
        <fullName evidence="11">G-protein coupled receptors family 1 profile domain-containing protein</fullName>
    </recommendedName>
</protein>
<keyword evidence="6" id="KW-0675">Receptor</keyword>
<evidence type="ECO:0000313" key="10">
    <source>
        <dbReference type="Proteomes" id="UP000558488"/>
    </source>
</evidence>
<evidence type="ECO:0000256" key="4">
    <source>
        <dbReference type="ARBA" id="ARBA00023040"/>
    </source>
</evidence>
<organism evidence="9 10">
    <name type="scientific">Pipistrellus kuhlii</name>
    <name type="common">Kuhl's pipistrelle</name>
    <dbReference type="NCBI Taxonomy" id="59472"/>
    <lineage>
        <taxon>Eukaryota</taxon>
        <taxon>Metazoa</taxon>
        <taxon>Chordata</taxon>
        <taxon>Craniata</taxon>
        <taxon>Vertebrata</taxon>
        <taxon>Euteleostomi</taxon>
        <taxon>Mammalia</taxon>
        <taxon>Eutheria</taxon>
        <taxon>Laurasiatheria</taxon>
        <taxon>Chiroptera</taxon>
        <taxon>Yangochiroptera</taxon>
        <taxon>Vespertilionidae</taxon>
        <taxon>Pipistrellus</taxon>
    </lineage>
</organism>
<evidence type="ECO:0000313" key="9">
    <source>
        <dbReference type="EMBL" id="KAF6343005.1"/>
    </source>
</evidence>